<dbReference type="Gene3D" id="2.120.10.30">
    <property type="entry name" value="TolB, C-terminal domain"/>
    <property type="match status" value="1"/>
</dbReference>
<protein>
    <recommendedName>
        <fullName evidence="1">SMP-30/Gluconolactonase/LRE-like region domain-containing protein</fullName>
    </recommendedName>
</protein>
<gene>
    <name evidence="2" type="ORF">ETB97_006992</name>
</gene>
<dbReference type="EMBL" id="SPNV01000300">
    <property type="protein sequence ID" value="KAF5856709.1"/>
    <property type="molecule type" value="Genomic_DNA"/>
</dbReference>
<dbReference type="SUPFAM" id="SSF63829">
    <property type="entry name" value="Calcium-dependent phosphotriesterase"/>
    <property type="match status" value="1"/>
</dbReference>
<organism evidence="2 3">
    <name type="scientific">Petromyces alliaceus</name>
    <name type="common">Aspergillus alliaceus</name>
    <dbReference type="NCBI Taxonomy" id="209559"/>
    <lineage>
        <taxon>Eukaryota</taxon>
        <taxon>Fungi</taxon>
        <taxon>Dikarya</taxon>
        <taxon>Ascomycota</taxon>
        <taxon>Pezizomycotina</taxon>
        <taxon>Eurotiomycetes</taxon>
        <taxon>Eurotiomycetidae</taxon>
        <taxon>Eurotiales</taxon>
        <taxon>Aspergillaceae</taxon>
        <taxon>Aspergillus</taxon>
        <taxon>Aspergillus subgen. Circumdati</taxon>
    </lineage>
</organism>
<dbReference type="PANTHER" id="PTHR47064:SF2">
    <property type="entry name" value="SMP-30_GLUCONOLACTONASE_LRE-LIKE REGION DOMAIN-CONTAINING PROTEIN-RELATED"/>
    <property type="match status" value="1"/>
</dbReference>
<dbReference type="InterPro" id="IPR011042">
    <property type="entry name" value="6-blade_b-propeller_TolB-like"/>
</dbReference>
<evidence type="ECO:0000313" key="3">
    <source>
        <dbReference type="Proteomes" id="UP000541154"/>
    </source>
</evidence>
<sequence length="415" mass="45344">MMAFRREHLTPIIRDIILGTLTCAAFTAHVPGTLTYLLPDGFSSNYQSFLGHTSTSDPNIQAIFSTAADSVATCYTPFTAPFCETVLKPQLVADWPGSGAFFEGGIYIPRLHEVWFTSSYAKYPTPGYITAYNLSTSTFRHIPQIAYGAGGIYNPNDDKVYIGAIPPTPGVIAIDPETLSTTTIFNSYFGLEFSCADDLVWVTQPDPTDGERNNTTSRGGRSYMFFTHFYSPLEPDGPVVPINRPVQLPNGVWRWDPAEKTLRPVISRLDIPIPNGIRVSPDHRTLYITDSLSIEAGGSAHGSSGYAPTAGPNVYAYDLDDEMLPVNRRVFSIARSGYPDGIHIDDEGRVWTAEGEGIVVRSPRGTTLALFSQRAFGMEEGQIANFGLANDSLLVAAMDRLYVVRLGMVVAKGQT</sequence>
<accession>A0A8H6E2A1</accession>
<keyword evidence="3" id="KW-1185">Reference proteome</keyword>
<comment type="caution">
    <text evidence="2">The sequence shown here is derived from an EMBL/GenBank/DDBJ whole genome shotgun (WGS) entry which is preliminary data.</text>
</comment>
<dbReference type="InterPro" id="IPR052988">
    <property type="entry name" value="Oryzine_lactonohydrolase"/>
</dbReference>
<evidence type="ECO:0000259" key="1">
    <source>
        <dbReference type="Pfam" id="PF08450"/>
    </source>
</evidence>
<dbReference type="InterPro" id="IPR013658">
    <property type="entry name" value="SGL"/>
</dbReference>
<dbReference type="AlphaFoldDB" id="A0A8H6E2A1"/>
<name>A0A8H6E2A1_PETAA</name>
<dbReference type="Pfam" id="PF08450">
    <property type="entry name" value="SGL"/>
    <property type="match status" value="1"/>
</dbReference>
<feature type="domain" description="SMP-30/Gluconolactonase/LRE-like region" evidence="1">
    <location>
        <begin position="309"/>
        <end position="368"/>
    </location>
</feature>
<proteinExistence type="predicted"/>
<reference evidence="2 3" key="1">
    <citation type="submission" date="2019-04" db="EMBL/GenBank/DDBJ databases">
        <title>Aspergillus burnettii sp. nov., novel species from soil in southeast Queensland.</title>
        <authorList>
            <person name="Gilchrist C.L.M."/>
            <person name="Pitt J.I."/>
            <person name="Lange L."/>
            <person name="Lacey H.J."/>
            <person name="Vuong D."/>
            <person name="Midgley D.J."/>
            <person name="Greenfield P."/>
            <person name="Bradbury M."/>
            <person name="Lacey E."/>
            <person name="Busk P.K."/>
            <person name="Pilgaard B."/>
            <person name="Chooi Y.H."/>
            <person name="Piggott A.M."/>
        </authorList>
    </citation>
    <scope>NUCLEOTIDE SEQUENCE [LARGE SCALE GENOMIC DNA]</scope>
    <source>
        <strain evidence="2 3">FRR 5400</strain>
    </source>
</reference>
<dbReference type="Proteomes" id="UP000541154">
    <property type="component" value="Unassembled WGS sequence"/>
</dbReference>
<dbReference type="PANTHER" id="PTHR47064">
    <property type="entry name" value="PUTATIVE (AFU_ORTHOLOGUE AFUA_1G08990)-RELATED"/>
    <property type="match status" value="1"/>
</dbReference>
<evidence type="ECO:0000313" key="2">
    <source>
        <dbReference type="EMBL" id="KAF5856709.1"/>
    </source>
</evidence>